<dbReference type="Pfam" id="PF00293">
    <property type="entry name" value="NUDIX"/>
    <property type="match status" value="1"/>
</dbReference>
<keyword evidence="3" id="KW-1185">Reference proteome</keyword>
<dbReference type="Proteomes" id="UP000243588">
    <property type="component" value="Unassembled WGS sequence"/>
</dbReference>
<proteinExistence type="predicted"/>
<dbReference type="InterPro" id="IPR015797">
    <property type="entry name" value="NUDIX_hydrolase-like_dom_sf"/>
</dbReference>
<evidence type="ECO:0000259" key="1">
    <source>
        <dbReference type="PROSITE" id="PS51462"/>
    </source>
</evidence>
<reference evidence="3" key="1">
    <citation type="submission" date="2016-10" db="EMBL/GenBank/DDBJ databases">
        <authorList>
            <person name="Varghese N."/>
            <person name="Submissions S."/>
        </authorList>
    </citation>
    <scope>NUCLEOTIDE SEQUENCE [LARGE SCALE GENOMIC DNA]</scope>
    <source>
        <strain evidence="3">DSM 23313</strain>
    </source>
</reference>
<dbReference type="STRING" id="702745.SAMN05421818_11119"/>
<name>A0A1G8EIE2_9FLAO</name>
<sequence>MKYTSKIFVTVDVILFKEKIRDLEILLIKRKNEPFRDYWALPGGFVDENEDLKIAASRELLEETSILCKELTQTKAYGTPFRDPRSHTISVAFYGEVGEEVIGKAADDAKELAWFSITNLPELAFDHAEIIADAIEIRKKNKPE</sequence>
<dbReference type="PANTHER" id="PTHR43736:SF5">
    <property type="entry name" value="NUDIX HYDROLASE DOMAIN-CONTAINING PROTEIN"/>
    <property type="match status" value="1"/>
</dbReference>
<dbReference type="EMBL" id="FNDQ01000011">
    <property type="protein sequence ID" value="SDH69646.1"/>
    <property type="molecule type" value="Genomic_DNA"/>
</dbReference>
<dbReference type="AlphaFoldDB" id="A0A1G8EIE2"/>
<feature type="domain" description="Nudix hydrolase" evidence="1">
    <location>
        <begin position="6"/>
        <end position="139"/>
    </location>
</feature>
<dbReference type="SUPFAM" id="SSF55811">
    <property type="entry name" value="Nudix"/>
    <property type="match status" value="1"/>
</dbReference>
<gene>
    <name evidence="2" type="ORF">SAMN05421818_11119</name>
</gene>
<dbReference type="PANTHER" id="PTHR43736">
    <property type="entry name" value="ADP-RIBOSE PYROPHOSPHATASE"/>
    <property type="match status" value="1"/>
</dbReference>
<accession>A0A1G8EIE2</accession>
<dbReference type="InterPro" id="IPR000086">
    <property type="entry name" value="NUDIX_hydrolase_dom"/>
</dbReference>
<evidence type="ECO:0000313" key="2">
    <source>
        <dbReference type="EMBL" id="SDH69646.1"/>
    </source>
</evidence>
<dbReference type="RefSeq" id="WP_090408361.1">
    <property type="nucleotide sequence ID" value="NZ_FNDQ01000011.1"/>
</dbReference>
<dbReference type="CDD" id="cd18873">
    <property type="entry name" value="NUDIX_NadM_like"/>
    <property type="match status" value="1"/>
</dbReference>
<dbReference type="Gene3D" id="3.90.79.10">
    <property type="entry name" value="Nucleoside Triphosphate Pyrophosphohydrolase"/>
    <property type="match status" value="1"/>
</dbReference>
<evidence type="ECO:0000313" key="3">
    <source>
        <dbReference type="Proteomes" id="UP000243588"/>
    </source>
</evidence>
<protein>
    <submittedName>
        <fullName evidence="2">8-oxo-dGTP diphosphatase</fullName>
    </submittedName>
</protein>
<organism evidence="2 3">
    <name type="scientific">Myroides phaeus</name>
    <dbReference type="NCBI Taxonomy" id="702745"/>
    <lineage>
        <taxon>Bacteria</taxon>
        <taxon>Pseudomonadati</taxon>
        <taxon>Bacteroidota</taxon>
        <taxon>Flavobacteriia</taxon>
        <taxon>Flavobacteriales</taxon>
        <taxon>Flavobacteriaceae</taxon>
        <taxon>Myroides</taxon>
    </lineage>
</organism>
<dbReference type="PROSITE" id="PS51462">
    <property type="entry name" value="NUDIX"/>
    <property type="match status" value="1"/>
</dbReference>